<sequence>MPASFPALVTFGVYLIGMLGIGVWVYQRNKNLSDFVIGGRTLGSWVAALSAQASDMSGWLLLGLPGAAYVGGLGAGWIALGLAVGTYFNWRLIASRLRVYTERAGALQHEGGSITLSEYFENRFEDRSHLLRVISALVIIVFYSIYVASGLVAGGILFNEIFGIDTTLAITIAVLVIVSYTFLGGFLAVSFTDFFQGSLMWLALMVVPVIVILSIGGFNPLVDGLEAKEPALLSPLGNVSIEDGGWIATGSLGLVLILSGLGWGLGYFGQPHILARFMGIRSAREVPRARIIAMVWVLTALTASMFIGLIAIEYFGEQLANPETAFIRMVQEVFNPWIAGILLAAVLAAIMSTADSQLLVASSALSEDFYRTFLNRDASDAVLLWVGRITVIAVAIVAYTLALGGGTVLDLVAYAWAGFGAAFGPLIVMSLFWRRMNRWGALAGMVGGAATVVLWRQLDPFGWGLYEILPGFAVGIVLIVIFSLIGPEPSEQMNSDFDLVNDNAEGRS</sequence>
<dbReference type="HOGENOM" id="CLU_018808_15_2_11"/>
<proteinExistence type="inferred from homology"/>
<dbReference type="PATRIC" id="fig|42256.3.peg.323"/>
<accession>A0A023WZH8</accession>
<evidence type="ECO:0000256" key="2">
    <source>
        <dbReference type="ARBA" id="ARBA00006434"/>
    </source>
</evidence>
<feature type="transmembrane region" description="Helical" evidence="14">
    <location>
        <begin position="336"/>
        <end position="361"/>
    </location>
</feature>
<dbReference type="GO" id="GO:0031402">
    <property type="term" value="F:sodium ion binding"/>
    <property type="evidence" value="ECO:0007669"/>
    <property type="project" value="UniProtKB-UniRule"/>
</dbReference>
<dbReference type="STRING" id="42256.RradSPS_0319"/>
<dbReference type="Proteomes" id="UP000025229">
    <property type="component" value="Chromosome"/>
</dbReference>
<dbReference type="PANTHER" id="PTHR48086:SF3">
    <property type="entry name" value="SODIUM_PROLINE SYMPORTER"/>
    <property type="match status" value="1"/>
</dbReference>
<evidence type="ECO:0000256" key="12">
    <source>
        <dbReference type="ARBA" id="ARBA00033708"/>
    </source>
</evidence>
<dbReference type="Proteomes" id="UP001281130">
    <property type="component" value="Unassembled WGS sequence"/>
</dbReference>
<dbReference type="Gene3D" id="1.20.1730.10">
    <property type="entry name" value="Sodium/glucose cotransporter"/>
    <property type="match status" value="1"/>
</dbReference>
<evidence type="ECO:0000256" key="1">
    <source>
        <dbReference type="ARBA" id="ARBA00004651"/>
    </source>
</evidence>
<dbReference type="Pfam" id="PF00474">
    <property type="entry name" value="SSF"/>
    <property type="match status" value="1"/>
</dbReference>
<evidence type="ECO:0000256" key="5">
    <source>
        <dbReference type="ARBA" id="ARBA00022692"/>
    </source>
</evidence>
<feature type="transmembrane region" description="Helical" evidence="14">
    <location>
        <begin position="464"/>
        <end position="485"/>
    </location>
</feature>
<gene>
    <name evidence="16" type="primary">putP</name>
    <name evidence="15" type="ORF">RradSPS_0319</name>
    <name evidence="16" type="ORF">SIL72_03120</name>
</gene>
<feature type="transmembrane region" description="Helical" evidence="14">
    <location>
        <begin position="246"/>
        <end position="268"/>
    </location>
</feature>
<dbReference type="OrthoDB" id="9789704at2"/>
<keyword evidence="5 14" id="KW-0812">Transmembrane</keyword>
<dbReference type="InterPro" id="IPR050277">
    <property type="entry name" value="Sodium:Solute_Symporter"/>
</dbReference>
<feature type="transmembrane region" description="Helical" evidence="14">
    <location>
        <begin position="439"/>
        <end position="458"/>
    </location>
</feature>
<evidence type="ECO:0000256" key="10">
    <source>
        <dbReference type="ARBA" id="ARBA00023136"/>
    </source>
</evidence>
<feature type="transmembrane region" description="Helical" evidence="14">
    <location>
        <begin position="413"/>
        <end position="432"/>
    </location>
</feature>
<dbReference type="GO" id="GO:0005886">
    <property type="term" value="C:plasma membrane"/>
    <property type="evidence" value="ECO:0007669"/>
    <property type="project" value="UniProtKB-SubCell"/>
</dbReference>
<evidence type="ECO:0000313" key="17">
    <source>
        <dbReference type="Proteomes" id="UP000025229"/>
    </source>
</evidence>
<evidence type="ECO:0000256" key="8">
    <source>
        <dbReference type="ARBA" id="ARBA00023053"/>
    </source>
</evidence>
<keyword evidence="17" id="KW-1185">Reference proteome</keyword>
<evidence type="ECO:0000313" key="15">
    <source>
        <dbReference type="EMBL" id="AHY45602.1"/>
    </source>
</evidence>
<evidence type="ECO:0000256" key="14">
    <source>
        <dbReference type="RuleBase" id="RU366012"/>
    </source>
</evidence>
<dbReference type="PROSITE" id="PS00457">
    <property type="entry name" value="NA_SOLUT_SYMP_2"/>
    <property type="match status" value="1"/>
</dbReference>
<keyword evidence="7 14" id="KW-1133">Transmembrane helix</keyword>
<comment type="subcellular location">
    <subcellularLocation>
        <location evidence="1 14">Cell membrane</location>
        <topology evidence="1 14">Multi-pass membrane protein</topology>
    </subcellularLocation>
</comment>
<feature type="transmembrane region" description="Helical" evidence="14">
    <location>
        <begin position="201"/>
        <end position="222"/>
    </location>
</feature>
<keyword evidence="14" id="KW-0029">Amino-acid transport</keyword>
<dbReference type="EMBL" id="JAWXXX010000001">
    <property type="protein sequence ID" value="MDX5893015.1"/>
    <property type="molecule type" value="Genomic_DNA"/>
</dbReference>
<reference evidence="15 17" key="1">
    <citation type="submission" date="2014-03" db="EMBL/GenBank/DDBJ databases">
        <title>Complete genome sequence of the Radio-Resistant Rubrobacter radiotolerans RSPS-4.</title>
        <authorList>
            <person name="Egas C.C."/>
            <person name="Barroso C.C."/>
            <person name="Froufe H.J.C."/>
            <person name="Pacheco J.J."/>
            <person name="Albuquerque L.L."/>
            <person name="da Costa M.M.S."/>
        </authorList>
    </citation>
    <scope>NUCLEOTIDE SEQUENCE [LARGE SCALE GENOMIC DNA]</scope>
    <source>
        <strain evidence="15 17">RSPS-4</strain>
    </source>
</reference>
<reference evidence="16" key="2">
    <citation type="submission" date="2023-11" db="EMBL/GenBank/DDBJ databases">
        <title>MicrobeMod: A computational toolkit for identifying prokaryotic methylation and restriction-modification with nanopore sequencing.</title>
        <authorList>
            <person name="Crits-Christoph A."/>
            <person name="Kang S.C."/>
            <person name="Lee H."/>
            <person name="Ostrov N."/>
        </authorList>
    </citation>
    <scope>NUCLEOTIDE SEQUENCE</scope>
    <source>
        <strain evidence="16">ATCC 51242</strain>
    </source>
</reference>
<dbReference type="NCBIfam" id="TIGR02121">
    <property type="entry name" value="Na_Pro_sym"/>
    <property type="match status" value="1"/>
</dbReference>
<keyword evidence="11 14" id="KW-0739">Sodium transport</keyword>
<protein>
    <recommendedName>
        <fullName evidence="14">Sodium/proline symporter</fullName>
    </recommendedName>
    <alternativeName>
        <fullName evidence="14">Proline permease</fullName>
    </alternativeName>
</protein>
<keyword evidence="8 14" id="KW-0915">Sodium</keyword>
<dbReference type="PANTHER" id="PTHR48086">
    <property type="entry name" value="SODIUM/PROLINE SYMPORTER-RELATED"/>
    <property type="match status" value="1"/>
</dbReference>
<dbReference type="AlphaFoldDB" id="A0A023WZH8"/>
<keyword evidence="6 14" id="KW-0769">Symport</keyword>
<evidence type="ECO:0000256" key="9">
    <source>
        <dbReference type="ARBA" id="ARBA00023065"/>
    </source>
</evidence>
<comment type="function">
    <text evidence="14">Catalyzes the sodium-dependent uptake of extracellular L-proline.</text>
</comment>
<evidence type="ECO:0000313" key="16">
    <source>
        <dbReference type="EMBL" id="MDX5893015.1"/>
    </source>
</evidence>
<dbReference type="PROSITE" id="PS50283">
    <property type="entry name" value="NA_SOLUT_SYMP_3"/>
    <property type="match status" value="1"/>
</dbReference>
<evidence type="ECO:0000256" key="7">
    <source>
        <dbReference type="ARBA" id="ARBA00022989"/>
    </source>
</evidence>
<name>A0A023WZH8_RUBRA</name>
<dbReference type="InterPro" id="IPR011851">
    <property type="entry name" value="Na/Pro_symporter"/>
</dbReference>
<dbReference type="InterPro" id="IPR038377">
    <property type="entry name" value="Na/Glc_symporter_sf"/>
</dbReference>
<dbReference type="NCBIfam" id="TIGR00813">
    <property type="entry name" value="sss"/>
    <property type="match status" value="1"/>
</dbReference>
<dbReference type="eggNOG" id="COG0591">
    <property type="taxonomic scope" value="Bacteria"/>
</dbReference>
<feature type="transmembrane region" description="Helical" evidence="14">
    <location>
        <begin position="168"/>
        <end position="189"/>
    </location>
</feature>
<dbReference type="RefSeq" id="WP_038680228.1">
    <property type="nucleotide sequence ID" value="NZ_CP007514.1"/>
</dbReference>
<comment type="catalytic activity">
    <reaction evidence="12">
        <text>L-proline(in) + Na(+)(in) = L-proline(out) + Na(+)(out)</text>
        <dbReference type="Rhea" id="RHEA:28967"/>
        <dbReference type="ChEBI" id="CHEBI:29101"/>
        <dbReference type="ChEBI" id="CHEBI:60039"/>
    </reaction>
</comment>
<keyword evidence="9 14" id="KW-0406">Ion transport</keyword>
<comment type="similarity">
    <text evidence="2 13">Belongs to the sodium:solute symporter (SSF) (TC 2.A.21) family.</text>
</comment>
<dbReference type="InterPro" id="IPR001734">
    <property type="entry name" value="Na/solute_symporter"/>
</dbReference>
<dbReference type="GO" id="GO:0015824">
    <property type="term" value="P:proline transport"/>
    <property type="evidence" value="ECO:0007669"/>
    <property type="project" value="UniProtKB-UniRule"/>
</dbReference>
<feature type="transmembrane region" description="Helical" evidence="14">
    <location>
        <begin position="289"/>
        <end position="316"/>
    </location>
</feature>
<evidence type="ECO:0000256" key="6">
    <source>
        <dbReference type="ARBA" id="ARBA00022847"/>
    </source>
</evidence>
<keyword evidence="10 14" id="KW-0472">Membrane</keyword>
<evidence type="ECO:0000256" key="3">
    <source>
        <dbReference type="ARBA" id="ARBA00022448"/>
    </source>
</evidence>
<evidence type="ECO:0000256" key="11">
    <source>
        <dbReference type="ARBA" id="ARBA00023201"/>
    </source>
</evidence>
<feature type="transmembrane region" description="Helical" evidence="14">
    <location>
        <begin position="7"/>
        <end position="26"/>
    </location>
</feature>
<feature type="transmembrane region" description="Helical" evidence="14">
    <location>
        <begin position="66"/>
        <end position="88"/>
    </location>
</feature>
<evidence type="ECO:0000256" key="13">
    <source>
        <dbReference type="RuleBase" id="RU362091"/>
    </source>
</evidence>
<dbReference type="EMBL" id="CP007514">
    <property type="protein sequence ID" value="AHY45602.1"/>
    <property type="molecule type" value="Genomic_DNA"/>
</dbReference>
<feature type="transmembrane region" description="Helical" evidence="14">
    <location>
        <begin position="382"/>
        <end position="401"/>
    </location>
</feature>
<dbReference type="InterPro" id="IPR018212">
    <property type="entry name" value="Na/solute_symporter_CS"/>
</dbReference>
<organism evidence="15 17">
    <name type="scientific">Rubrobacter radiotolerans</name>
    <name type="common">Arthrobacter radiotolerans</name>
    <dbReference type="NCBI Taxonomy" id="42256"/>
    <lineage>
        <taxon>Bacteria</taxon>
        <taxon>Bacillati</taxon>
        <taxon>Actinomycetota</taxon>
        <taxon>Rubrobacteria</taxon>
        <taxon>Rubrobacterales</taxon>
        <taxon>Rubrobacteraceae</taxon>
        <taxon>Rubrobacter</taxon>
    </lineage>
</organism>
<dbReference type="GO" id="GO:0005298">
    <property type="term" value="F:proline:sodium symporter activity"/>
    <property type="evidence" value="ECO:0007669"/>
    <property type="project" value="UniProtKB-UniRule"/>
</dbReference>
<evidence type="ECO:0000256" key="4">
    <source>
        <dbReference type="ARBA" id="ARBA00022475"/>
    </source>
</evidence>
<keyword evidence="4 14" id="KW-1003">Cell membrane</keyword>
<keyword evidence="3 14" id="KW-0813">Transport</keyword>
<dbReference type="CDD" id="cd11475">
    <property type="entry name" value="SLC5sbd_PutP"/>
    <property type="match status" value="1"/>
</dbReference>
<feature type="transmembrane region" description="Helical" evidence="14">
    <location>
        <begin position="133"/>
        <end position="156"/>
    </location>
</feature>
<dbReference type="KEGG" id="rrd:RradSPS_0319"/>